<proteinExistence type="predicted"/>
<dbReference type="OrthoDB" id="9780765at2"/>
<dbReference type="PRINTS" id="PR00111">
    <property type="entry name" value="ABHYDROLASE"/>
</dbReference>
<evidence type="ECO:0000313" key="4">
    <source>
        <dbReference type="Proteomes" id="UP000034681"/>
    </source>
</evidence>
<dbReference type="PANTHER" id="PTHR46438">
    <property type="entry name" value="ALPHA/BETA-HYDROLASES SUPERFAMILY PROTEIN"/>
    <property type="match status" value="1"/>
</dbReference>
<dbReference type="Gene3D" id="3.40.50.1820">
    <property type="entry name" value="alpha/beta hydrolase"/>
    <property type="match status" value="1"/>
</dbReference>
<sequence length="312" mass="34067">MVTTPLTLPSLEALDWTWRGHNIRYTVMGTGKPLVLIHGFGASIGHWRKNIPELAAGGYCVYALDLLGFGASAKPAIDYSLELWQDLVSDFWQEKIQAPTVFIGNSIGALLSLMLVANHPDKSAGGVLLNCAGGLNHGSEDMNPIFRGIMGFFTAIVNSDVLGPLVFNQVRRKSQIQRTLYQVYGNREAVTPELVDLLHEPSGHEGAQKVFASILRAPSGPTPAQLLSHIQHPLLVLWGEKDPWAPVSVGRRMFDRSNSDTSASASAAASPDTSPTPSLDFEAIPATGHCPHDERPEEVNPRILQWLHRHHL</sequence>
<reference evidence="3" key="1">
    <citation type="submission" date="2012-04" db="EMBL/GenBank/DDBJ databases">
        <authorList>
            <person name="Borisov I.G."/>
            <person name="Ivanikova N.V."/>
            <person name="Pinevich A.V."/>
        </authorList>
    </citation>
    <scope>NUCLEOTIDE SEQUENCE</scope>
    <source>
        <strain evidence="3">CALU 1027</strain>
    </source>
</reference>
<dbReference type="GO" id="GO:0047746">
    <property type="term" value="F:chlorophyllase activity"/>
    <property type="evidence" value="ECO:0007669"/>
    <property type="project" value="TreeGrafter"/>
</dbReference>
<dbReference type="AlphaFoldDB" id="A0A0M2Q3G3"/>
<dbReference type="InterPro" id="IPR000073">
    <property type="entry name" value="AB_hydrolase_1"/>
</dbReference>
<dbReference type="eggNOG" id="COG2267">
    <property type="taxonomic scope" value="Bacteria"/>
</dbReference>
<keyword evidence="4" id="KW-1185">Reference proteome</keyword>
<gene>
    <name evidence="3" type="ORF">PROH_03950</name>
</gene>
<feature type="compositionally biased region" description="Low complexity" evidence="1">
    <location>
        <begin position="259"/>
        <end position="278"/>
    </location>
</feature>
<evidence type="ECO:0000259" key="2">
    <source>
        <dbReference type="Pfam" id="PF12697"/>
    </source>
</evidence>
<dbReference type="Proteomes" id="UP000034681">
    <property type="component" value="Unassembled WGS sequence"/>
</dbReference>
<accession>A0A0M2Q3G3</accession>
<dbReference type="EMBL" id="AJTX02000002">
    <property type="protein sequence ID" value="KKJ01479.1"/>
    <property type="molecule type" value="Genomic_DNA"/>
</dbReference>
<keyword evidence="3" id="KW-0378">Hydrolase</keyword>
<dbReference type="InterPro" id="IPR000639">
    <property type="entry name" value="Epox_hydrolase-like"/>
</dbReference>
<dbReference type="PRINTS" id="PR00412">
    <property type="entry name" value="EPOXHYDRLASE"/>
</dbReference>
<organism evidence="3 4">
    <name type="scientific">Prochlorothrix hollandica PCC 9006 = CALU 1027</name>
    <dbReference type="NCBI Taxonomy" id="317619"/>
    <lineage>
        <taxon>Bacteria</taxon>
        <taxon>Bacillati</taxon>
        <taxon>Cyanobacteriota</taxon>
        <taxon>Cyanophyceae</taxon>
        <taxon>Prochlorotrichales</taxon>
        <taxon>Prochlorotrichaceae</taxon>
        <taxon>Prochlorothrix</taxon>
    </lineage>
</organism>
<dbReference type="GO" id="GO:0015994">
    <property type="term" value="P:chlorophyll metabolic process"/>
    <property type="evidence" value="ECO:0007669"/>
    <property type="project" value="TreeGrafter"/>
</dbReference>
<protein>
    <submittedName>
        <fullName evidence="3">Alpha/beta hydrolase</fullName>
    </submittedName>
</protein>
<dbReference type="STRING" id="317619.GCA_000332315_04069"/>
<name>A0A0M2Q3G3_PROHO</name>
<evidence type="ECO:0000256" key="1">
    <source>
        <dbReference type="SAM" id="MobiDB-lite"/>
    </source>
</evidence>
<feature type="domain" description="AB hydrolase-1" evidence="2">
    <location>
        <begin position="34"/>
        <end position="300"/>
    </location>
</feature>
<dbReference type="SUPFAM" id="SSF53474">
    <property type="entry name" value="alpha/beta-Hydrolases"/>
    <property type="match status" value="1"/>
</dbReference>
<comment type="caution">
    <text evidence="3">The sequence shown here is derived from an EMBL/GenBank/DDBJ whole genome shotgun (WGS) entry which is preliminary data.</text>
</comment>
<dbReference type="Pfam" id="PF12697">
    <property type="entry name" value="Abhydrolase_6"/>
    <property type="match status" value="1"/>
</dbReference>
<dbReference type="InterPro" id="IPR029058">
    <property type="entry name" value="AB_hydrolase_fold"/>
</dbReference>
<dbReference type="RefSeq" id="WP_017714215.1">
    <property type="nucleotide sequence ID" value="NZ_KB235941.1"/>
</dbReference>
<dbReference type="PANTHER" id="PTHR46438:SF7">
    <property type="entry name" value="ALPHA_BETA-HYDROLASES SUPERFAMILY PROTEIN"/>
    <property type="match status" value="1"/>
</dbReference>
<feature type="region of interest" description="Disordered" evidence="1">
    <location>
        <begin position="256"/>
        <end position="297"/>
    </location>
</feature>
<evidence type="ECO:0000313" key="3">
    <source>
        <dbReference type="EMBL" id="KKJ01479.1"/>
    </source>
</evidence>